<evidence type="ECO:0000256" key="11">
    <source>
        <dbReference type="ARBA" id="ARBA00023316"/>
    </source>
</evidence>
<keyword evidence="11" id="KW-0961">Cell wall biogenesis/degradation</keyword>
<sequence length="422" mass="46410">MKTISTLFKKVPLPDLSRLGRRFSRSLRLRRASLIVGAGVMTTVLAVTANAQAIPQPQTIIPSPPQLAAKSWILMDANSGHVLAAHKPDEQLPPASLTKLMTAYLVERELDRGTIKPNDMVNISEKAWRTGGSKMFIEVGTQVSVDDLLHGIIIVSGNDASVAMAEHLAGGEVPFADLMNQHATRLGMHNTNFENPTGLPGENHYSSARDMALLAQYIINDYPEHYAIYSQRSFSFGGIDQPNRNRLLWRDPTVDGLKTGWTSEAGYGLVASAERDGMRLVSVVMGTNSEEARAQETQKLLSYGYRFYETLPIYEQDEVLASPRIWGGASNEVSAGVGDEVHVTLPRNRNEELRARLNLNRDLMAPISKGDQVGQLEIVLGEDVVGARTLVALEDVEEGGLFKRLLDQVRRFFSGLISGFLD</sequence>
<dbReference type="InterPro" id="IPR037167">
    <property type="entry name" value="Peptidase_S11_C_sf"/>
</dbReference>
<dbReference type="GO" id="GO:0008360">
    <property type="term" value="P:regulation of cell shape"/>
    <property type="evidence" value="ECO:0007669"/>
    <property type="project" value="UniProtKB-KW"/>
</dbReference>
<dbReference type="InterPro" id="IPR001967">
    <property type="entry name" value="Peptidase_S11_N"/>
</dbReference>
<dbReference type="InterPro" id="IPR018044">
    <property type="entry name" value="Peptidase_S11"/>
</dbReference>
<evidence type="ECO:0000256" key="1">
    <source>
        <dbReference type="ARBA" id="ARBA00003217"/>
    </source>
</evidence>
<dbReference type="SUPFAM" id="SSF56601">
    <property type="entry name" value="beta-lactamase/transpeptidase-like"/>
    <property type="match status" value="1"/>
</dbReference>
<dbReference type="Pfam" id="PF07943">
    <property type="entry name" value="PBP5_C"/>
    <property type="match status" value="1"/>
</dbReference>
<dbReference type="Pfam" id="PF00768">
    <property type="entry name" value="Peptidase_S11"/>
    <property type="match status" value="1"/>
</dbReference>
<evidence type="ECO:0000256" key="3">
    <source>
        <dbReference type="ARBA" id="ARBA00007164"/>
    </source>
</evidence>
<keyword evidence="6" id="KW-0645">Protease</keyword>
<feature type="binding site" evidence="14">
    <location>
        <position position="258"/>
    </location>
    <ligand>
        <name>substrate</name>
    </ligand>
</feature>
<dbReference type="GO" id="GO:0009002">
    <property type="term" value="F:serine-type D-Ala-D-Ala carboxypeptidase activity"/>
    <property type="evidence" value="ECO:0007669"/>
    <property type="project" value="UniProtKB-EC"/>
</dbReference>
<evidence type="ECO:0000256" key="8">
    <source>
        <dbReference type="ARBA" id="ARBA00022801"/>
    </source>
</evidence>
<feature type="active site" description="Acyl-ester intermediate" evidence="13">
    <location>
        <position position="96"/>
    </location>
</feature>
<evidence type="ECO:0000256" key="10">
    <source>
        <dbReference type="ARBA" id="ARBA00022984"/>
    </source>
</evidence>
<protein>
    <recommendedName>
        <fullName evidence="4">serine-type D-Ala-D-Ala carboxypeptidase</fullName>
        <ecNumber evidence="4">3.4.16.4</ecNumber>
    </recommendedName>
</protein>
<dbReference type="UniPathway" id="UPA00219"/>
<evidence type="ECO:0000256" key="4">
    <source>
        <dbReference type="ARBA" id="ARBA00012448"/>
    </source>
</evidence>
<organism evidence="17 18">
    <name type="scientific">Vreelandella azerica</name>
    <dbReference type="NCBI Taxonomy" id="2732867"/>
    <lineage>
        <taxon>Bacteria</taxon>
        <taxon>Pseudomonadati</taxon>
        <taxon>Pseudomonadota</taxon>
        <taxon>Gammaproteobacteria</taxon>
        <taxon>Oceanospirillales</taxon>
        <taxon>Halomonadaceae</taxon>
        <taxon>Vreelandella</taxon>
    </lineage>
</organism>
<keyword evidence="10" id="KW-0573">Peptidoglycan synthesis</keyword>
<dbReference type="PANTHER" id="PTHR21581:SF6">
    <property type="entry name" value="TRAFFICKING PROTEIN PARTICLE COMPLEX SUBUNIT 12"/>
    <property type="match status" value="1"/>
</dbReference>
<proteinExistence type="inferred from homology"/>
<dbReference type="PRINTS" id="PR00725">
    <property type="entry name" value="DADACBPTASE1"/>
</dbReference>
<evidence type="ECO:0000256" key="7">
    <source>
        <dbReference type="ARBA" id="ARBA00022729"/>
    </source>
</evidence>
<feature type="active site" evidence="13">
    <location>
        <position position="156"/>
    </location>
</feature>
<dbReference type="InterPro" id="IPR012907">
    <property type="entry name" value="Peptidase_S11_C"/>
</dbReference>
<accession>A0A7Y3TXT9</accession>
<dbReference type="EMBL" id="JABFHI010000004">
    <property type="protein sequence ID" value="NOG32211.1"/>
    <property type="molecule type" value="Genomic_DNA"/>
</dbReference>
<keyword evidence="9" id="KW-0133">Cell shape</keyword>
<dbReference type="InterPro" id="IPR012338">
    <property type="entry name" value="Beta-lactam/transpept-like"/>
</dbReference>
<comment type="function">
    <text evidence="1">Removes C-terminal D-alanyl residues from sugar-peptide cell wall precursors.</text>
</comment>
<evidence type="ECO:0000256" key="14">
    <source>
        <dbReference type="PIRSR" id="PIRSR618044-2"/>
    </source>
</evidence>
<evidence type="ECO:0000256" key="6">
    <source>
        <dbReference type="ARBA" id="ARBA00022670"/>
    </source>
</evidence>
<keyword evidence="18" id="KW-1185">Reference proteome</keyword>
<comment type="catalytic activity">
    <reaction evidence="12">
        <text>Preferential cleavage: (Ac)2-L-Lys-D-Ala-|-D-Ala. Also transpeptidation of peptidyl-alanyl moieties that are N-acyl substituents of D-alanine.</text>
        <dbReference type="EC" id="3.4.16.4"/>
    </reaction>
</comment>
<evidence type="ECO:0000259" key="16">
    <source>
        <dbReference type="SMART" id="SM00936"/>
    </source>
</evidence>
<dbReference type="SMART" id="SM00936">
    <property type="entry name" value="PBP5_C"/>
    <property type="match status" value="1"/>
</dbReference>
<evidence type="ECO:0000256" key="15">
    <source>
        <dbReference type="RuleBase" id="RU004016"/>
    </source>
</evidence>
<reference evidence="17 18" key="1">
    <citation type="submission" date="2020-05" db="EMBL/GenBank/DDBJ databases">
        <authorList>
            <person name="Ruan W."/>
            <person name="Jeon C.O."/>
            <person name="Chun B.H."/>
        </authorList>
    </citation>
    <scope>NUCLEOTIDE SEQUENCE [LARGE SCALE GENOMIC DNA]</scope>
    <source>
        <strain evidence="17 18">TBZ9</strain>
    </source>
</reference>
<evidence type="ECO:0000256" key="9">
    <source>
        <dbReference type="ARBA" id="ARBA00022960"/>
    </source>
</evidence>
<evidence type="ECO:0000313" key="17">
    <source>
        <dbReference type="EMBL" id="NOG32211.1"/>
    </source>
</evidence>
<dbReference type="GO" id="GO:0009252">
    <property type="term" value="P:peptidoglycan biosynthetic process"/>
    <property type="evidence" value="ECO:0007669"/>
    <property type="project" value="UniProtKB-UniPathway"/>
</dbReference>
<evidence type="ECO:0000313" key="18">
    <source>
        <dbReference type="Proteomes" id="UP000588806"/>
    </source>
</evidence>
<evidence type="ECO:0000256" key="5">
    <source>
        <dbReference type="ARBA" id="ARBA00022645"/>
    </source>
</evidence>
<evidence type="ECO:0000256" key="13">
    <source>
        <dbReference type="PIRSR" id="PIRSR618044-1"/>
    </source>
</evidence>
<dbReference type="InterPro" id="IPR015956">
    <property type="entry name" value="Peniciliin-bd_prot_C_sf"/>
</dbReference>
<comment type="pathway">
    <text evidence="2">Cell wall biogenesis; peptidoglycan biosynthesis.</text>
</comment>
<evidence type="ECO:0000256" key="12">
    <source>
        <dbReference type="ARBA" id="ARBA00034000"/>
    </source>
</evidence>
<dbReference type="AlphaFoldDB" id="A0A7Y3TXT9"/>
<comment type="caution">
    <text evidence="17">The sequence shown here is derived from an EMBL/GenBank/DDBJ whole genome shotgun (WGS) entry which is preliminary data.</text>
</comment>
<feature type="active site" description="Proton acceptor" evidence="13">
    <location>
        <position position="99"/>
    </location>
</feature>
<dbReference type="GO" id="GO:0006508">
    <property type="term" value="P:proteolysis"/>
    <property type="evidence" value="ECO:0007669"/>
    <property type="project" value="UniProtKB-KW"/>
</dbReference>
<dbReference type="PANTHER" id="PTHR21581">
    <property type="entry name" value="D-ALANYL-D-ALANINE CARBOXYPEPTIDASE"/>
    <property type="match status" value="1"/>
</dbReference>
<comment type="similarity">
    <text evidence="3 15">Belongs to the peptidase S11 family.</text>
</comment>
<dbReference type="Proteomes" id="UP000588806">
    <property type="component" value="Unassembled WGS sequence"/>
</dbReference>
<dbReference type="Gene3D" id="3.40.710.10">
    <property type="entry name" value="DD-peptidase/beta-lactamase superfamily"/>
    <property type="match status" value="1"/>
</dbReference>
<keyword evidence="8" id="KW-0378">Hydrolase</keyword>
<dbReference type="GO" id="GO:0071555">
    <property type="term" value="P:cell wall organization"/>
    <property type="evidence" value="ECO:0007669"/>
    <property type="project" value="UniProtKB-KW"/>
</dbReference>
<dbReference type="SUPFAM" id="SSF69189">
    <property type="entry name" value="Penicillin-binding protein associated domain"/>
    <property type="match status" value="1"/>
</dbReference>
<reference evidence="17 18" key="2">
    <citation type="submission" date="2020-06" db="EMBL/GenBank/DDBJ databases">
        <title>Halomonas songnenensis sp. nov., a moderately halophilic bacterium isolated from saline and alkaline soils.</title>
        <authorList>
            <person name="Jiang J."/>
            <person name="Pan Y."/>
        </authorList>
    </citation>
    <scope>NUCLEOTIDE SEQUENCE [LARGE SCALE GENOMIC DNA]</scope>
    <source>
        <strain evidence="17 18">TBZ9</strain>
    </source>
</reference>
<dbReference type="EC" id="3.4.16.4" evidence="4"/>
<keyword evidence="5 17" id="KW-0121">Carboxypeptidase</keyword>
<name>A0A7Y3TXT9_9GAMM</name>
<evidence type="ECO:0000256" key="2">
    <source>
        <dbReference type="ARBA" id="ARBA00004752"/>
    </source>
</evidence>
<dbReference type="Gene3D" id="2.60.410.10">
    <property type="entry name" value="D-Ala-D-Ala carboxypeptidase, C-terminal domain"/>
    <property type="match status" value="1"/>
</dbReference>
<keyword evidence="7" id="KW-0732">Signal</keyword>
<feature type="domain" description="Peptidase S11 D-Ala-D-Ala carboxypeptidase A C-terminal" evidence="16">
    <location>
        <begin position="308"/>
        <end position="398"/>
    </location>
</feature>
<gene>
    <name evidence="17" type="ORF">HLB35_11390</name>
</gene>